<dbReference type="PANTHER" id="PTHR36180">
    <property type="entry name" value="DNA-BINDING PROTEIN-RELATED-RELATED"/>
    <property type="match status" value="1"/>
</dbReference>
<dbReference type="InterPro" id="IPR005039">
    <property type="entry name" value="Ant_C"/>
</dbReference>
<dbReference type="GO" id="GO:0003677">
    <property type="term" value="F:DNA binding"/>
    <property type="evidence" value="ECO:0007669"/>
    <property type="project" value="InterPro"/>
</dbReference>
<evidence type="ECO:0000313" key="2">
    <source>
        <dbReference type="EMBL" id="KLL46190.1"/>
    </source>
</evidence>
<sequence>MQEIFNFKGQEVRTVTINNEPYFVGKDVAEILGYTNSKDALKNHVDSDDKQILQRSQNATLEIPNRGLTIINESGVYNLIFAAAKQSANPEIKEKAQKFKRWVTSEVLPAIRKHGAYVTDYKAVDLLTNPNALGNFLQGLTEQVKRLETKIEKDKPKVLFADAVSASKSSCLIGELAKILKQNGINIGQNKLFQWLRANGYLISRRGESWNQPTQKSMQLGLFELKKTAINHSDGHTTTNVTPKVTGKGQQYFINKFLNQEYLPV</sequence>
<organism evidence="2 3">
    <name type="scientific">Streptococcus agalactiae</name>
    <dbReference type="NCBI Taxonomy" id="1311"/>
    <lineage>
        <taxon>Bacteria</taxon>
        <taxon>Bacillati</taxon>
        <taxon>Bacillota</taxon>
        <taxon>Bacilli</taxon>
        <taxon>Lactobacillales</taxon>
        <taxon>Streptococcaceae</taxon>
        <taxon>Streptococcus</taxon>
    </lineage>
</organism>
<dbReference type="EMBL" id="LBKL01000004">
    <property type="protein sequence ID" value="KLL46190.1"/>
    <property type="molecule type" value="Genomic_DNA"/>
</dbReference>
<protein>
    <submittedName>
        <fullName evidence="2">Antirepressor</fullName>
    </submittedName>
</protein>
<dbReference type="Proteomes" id="UP000035346">
    <property type="component" value="Unassembled WGS sequence"/>
</dbReference>
<dbReference type="Pfam" id="PF02498">
    <property type="entry name" value="Bro-N"/>
    <property type="match status" value="1"/>
</dbReference>
<dbReference type="AlphaFoldDB" id="A0A837L1T1"/>
<dbReference type="SMART" id="SM01040">
    <property type="entry name" value="Bro-N"/>
    <property type="match status" value="1"/>
</dbReference>
<comment type="caution">
    <text evidence="2">The sequence shown here is derived from an EMBL/GenBank/DDBJ whole genome shotgun (WGS) entry which is preliminary data.</text>
</comment>
<reference evidence="2 3" key="1">
    <citation type="journal article" date="2015" name="PLoS ONE">
        <title>Genomic analysis reveals the molecular basis for capsule loss in the group B streptococcus population.</title>
        <authorList>
            <consortium name="DEVANI Consortium"/>
            <person name="Rosini R."/>
            <person name="Campisi E."/>
            <person name="De Chiara M."/>
            <person name="Tettelin H."/>
            <person name="Rinaudo D."/>
            <person name="Toniolo C."/>
            <person name="Metruccio M."/>
            <person name="Guidotti S."/>
            <person name="Sorensen U.B."/>
            <person name="Kilian M."/>
            <person name="Ramirez M."/>
            <person name="Janulczyk R."/>
            <person name="Donati C."/>
            <person name="Grandi G."/>
            <person name="Margarit I."/>
        </authorList>
    </citation>
    <scope>NUCLEOTIDE SEQUENCE [LARGE SCALE GENOMIC DNA]</scope>
    <source>
        <strain evidence="2 3">DK-B-USS-215</strain>
    </source>
</reference>
<accession>A0A837L1T1</accession>
<feature type="domain" description="Bro-N" evidence="1">
    <location>
        <begin position="1"/>
        <end position="115"/>
    </location>
</feature>
<name>A0A837L1T1_STRAG</name>
<gene>
    <name evidence="2" type="ORF">WA04_00275</name>
</gene>
<dbReference type="PANTHER" id="PTHR36180:SF2">
    <property type="entry name" value="BRO FAMILY PROTEIN"/>
    <property type="match status" value="1"/>
</dbReference>
<evidence type="ECO:0000259" key="1">
    <source>
        <dbReference type="PROSITE" id="PS51750"/>
    </source>
</evidence>
<dbReference type="RefSeq" id="WP_047208859.1">
    <property type="nucleotide sequence ID" value="NZ_LBKL01000004.1"/>
</dbReference>
<dbReference type="PROSITE" id="PS51750">
    <property type="entry name" value="BRO_N"/>
    <property type="match status" value="1"/>
</dbReference>
<proteinExistence type="predicted"/>
<evidence type="ECO:0000313" key="3">
    <source>
        <dbReference type="Proteomes" id="UP000035346"/>
    </source>
</evidence>
<dbReference type="Pfam" id="PF03374">
    <property type="entry name" value="ANT"/>
    <property type="match status" value="1"/>
</dbReference>
<dbReference type="InterPro" id="IPR003497">
    <property type="entry name" value="BRO_N_domain"/>
</dbReference>